<keyword evidence="2" id="KW-0812">Transmembrane</keyword>
<protein>
    <submittedName>
        <fullName evidence="5">GspB domain-containing protein</fullName>
    </submittedName>
</protein>
<reference evidence="5 6" key="1">
    <citation type="submission" date="2020-04" db="EMBL/GenBank/DDBJ databases">
        <title>Salinimonas sp. HHU 13199.</title>
        <authorList>
            <person name="Cui X."/>
            <person name="Zhang D."/>
        </authorList>
    </citation>
    <scope>NUCLEOTIDE SEQUENCE [LARGE SCALE GENOMIC DNA]</scope>
    <source>
        <strain evidence="5 6">HHU 13199</strain>
    </source>
</reference>
<sequence>MSKLVGIEALRPGMVITRITRQNGPVNIRKSGLVSSQAMVEGLAEMGVQEVEIDPEQTVEIDARLNQRTHTQQLLRGDHDKRSGVDKNLTEQFNRSLFLPSVQSLPGAWRRSSKLIGAYLLLTLLGGLIGFAGGTSHIWWPRLMQDTAETVSGSAPSADKTPPEITRDTPVAKDATVAKQNNDTGSVPDEDATTAPESSQTETQAQQQAQNAPPVEDGVDNTVANEQNNDEAALTNQQATEATDDYEGTVLNQPDVPTQGQVSQELLDKFNKAIEDLDSDEASAEQPAETPVTVSQDIQRVDQLPVRMLTRLPTMKFSAHMYASNPADRWVRVNGNQLGEGDWIADKVQIVAIQGQRVVLEFENERFTMAALTDW</sequence>
<feature type="domain" description="Type II secretion system protein GspB C-terminal" evidence="4">
    <location>
        <begin position="312"/>
        <end position="370"/>
    </location>
</feature>
<feature type="region of interest" description="Disordered" evidence="1">
    <location>
        <begin position="150"/>
        <end position="222"/>
    </location>
</feature>
<evidence type="ECO:0000256" key="2">
    <source>
        <dbReference type="SAM" id="Phobius"/>
    </source>
</evidence>
<accession>A0ABR8LGR6</accession>
<organism evidence="5 6">
    <name type="scientific">Salinimonas profundi</name>
    <dbReference type="NCBI Taxonomy" id="2729140"/>
    <lineage>
        <taxon>Bacteria</taxon>
        <taxon>Pseudomonadati</taxon>
        <taxon>Pseudomonadota</taxon>
        <taxon>Gammaproteobacteria</taxon>
        <taxon>Alteromonadales</taxon>
        <taxon>Alteromonadaceae</taxon>
        <taxon>Alteromonas/Salinimonas group</taxon>
        <taxon>Salinimonas</taxon>
    </lineage>
</organism>
<feature type="domain" description="DUF3391" evidence="3">
    <location>
        <begin position="4"/>
        <end position="59"/>
    </location>
</feature>
<dbReference type="InterPro" id="IPR032389">
    <property type="entry name" value="GspB_C"/>
</dbReference>
<comment type="caution">
    <text evidence="5">The sequence shown here is derived from an EMBL/GenBank/DDBJ whole genome shotgun (WGS) entry which is preliminary data.</text>
</comment>
<feature type="transmembrane region" description="Helical" evidence="2">
    <location>
        <begin position="119"/>
        <end position="140"/>
    </location>
</feature>
<keyword evidence="6" id="KW-1185">Reference proteome</keyword>
<keyword evidence="2" id="KW-1133">Transmembrane helix</keyword>
<evidence type="ECO:0000313" key="5">
    <source>
        <dbReference type="EMBL" id="MBD3585453.1"/>
    </source>
</evidence>
<dbReference type="RefSeq" id="WP_191023497.1">
    <property type="nucleotide sequence ID" value="NZ_JABBXD010000002.1"/>
</dbReference>
<dbReference type="EMBL" id="JABBXD010000002">
    <property type="protein sequence ID" value="MBD3585453.1"/>
    <property type="molecule type" value="Genomic_DNA"/>
</dbReference>
<keyword evidence="2" id="KW-0472">Membrane</keyword>
<dbReference type="Proteomes" id="UP000624419">
    <property type="component" value="Unassembled WGS sequence"/>
</dbReference>
<evidence type="ECO:0000313" key="6">
    <source>
        <dbReference type="Proteomes" id="UP000624419"/>
    </source>
</evidence>
<evidence type="ECO:0000259" key="3">
    <source>
        <dbReference type="Pfam" id="PF11871"/>
    </source>
</evidence>
<dbReference type="InterPro" id="IPR021812">
    <property type="entry name" value="DUF3391"/>
</dbReference>
<feature type="compositionally biased region" description="Low complexity" evidence="1">
    <location>
        <begin position="197"/>
        <end position="210"/>
    </location>
</feature>
<proteinExistence type="predicted"/>
<feature type="compositionally biased region" description="Basic and acidic residues" evidence="1">
    <location>
        <begin position="161"/>
        <end position="171"/>
    </location>
</feature>
<name>A0ABR8LGR6_9ALTE</name>
<gene>
    <name evidence="5" type="ORF">HHX48_06890</name>
</gene>
<evidence type="ECO:0000256" key="1">
    <source>
        <dbReference type="SAM" id="MobiDB-lite"/>
    </source>
</evidence>
<evidence type="ECO:0000259" key="4">
    <source>
        <dbReference type="Pfam" id="PF16537"/>
    </source>
</evidence>
<dbReference type="Pfam" id="PF16537">
    <property type="entry name" value="T2SSB"/>
    <property type="match status" value="1"/>
</dbReference>
<dbReference type="Pfam" id="PF11871">
    <property type="entry name" value="DUF3391"/>
    <property type="match status" value="1"/>
</dbReference>